<sequence>MRSANHAKKANATTLAAIVQFAVRRCGSLHEAGRRTRVSRAAIASICNGKTQLPRRTTLRKIAPHTVNDSTNQPYSWLDLETIAQTSLGESALEVLSSTASSSQSGKQQQLEEMQPVLEELRGSIHELAVVLKTISNTLSSRPFISFGKPDNNTSTSSAKQPTLGERCEERKPTFQEQSWLALAIADEDALKSLVLGCEPPAVSATAESRIQKIVAQVGVPVQYPQAADAVVTVYIQEDLTTTGISCQKILVVAQNENQGFGETLKQINYFRQELNCDKVILTAETVPKFEIEGFVNQGISVLMVSREYKG</sequence>
<evidence type="ECO:0000256" key="1">
    <source>
        <dbReference type="SAM" id="MobiDB-lite"/>
    </source>
</evidence>
<gene>
    <name evidence="2" type="ORF">NC998_19745</name>
</gene>
<reference evidence="2 3" key="1">
    <citation type="submission" date="2022-04" db="EMBL/GenBank/DDBJ databases">
        <title>Positive selection, recombination, and allopatry shape intraspecific diversity of widespread and dominant cyanobacteria.</title>
        <authorList>
            <person name="Wei J."/>
            <person name="Shu W."/>
            <person name="Hu C."/>
        </authorList>
    </citation>
    <scope>NUCLEOTIDE SEQUENCE [LARGE SCALE GENOMIC DNA]</scope>
    <source>
        <strain evidence="2 3">GB2-A4</strain>
    </source>
</reference>
<keyword evidence="3" id="KW-1185">Reference proteome</keyword>
<evidence type="ECO:0000313" key="2">
    <source>
        <dbReference type="EMBL" id="MEP0819338.1"/>
    </source>
</evidence>
<name>A0ABV0JDI0_9CYAN</name>
<organism evidence="2 3">
    <name type="scientific">Trichocoleus desertorum GB2-A4</name>
    <dbReference type="NCBI Taxonomy" id="2933944"/>
    <lineage>
        <taxon>Bacteria</taxon>
        <taxon>Bacillati</taxon>
        <taxon>Cyanobacteriota</taxon>
        <taxon>Cyanophyceae</taxon>
        <taxon>Leptolyngbyales</taxon>
        <taxon>Trichocoleusaceae</taxon>
        <taxon>Trichocoleus</taxon>
    </lineage>
</organism>
<feature type="region of interest" description="Disordered" evidence="1">
    <location>
        <begin position="143"/>
        <end position="168"/>
    </location>
</feature>
<dbReference type="RefSeq" id="WP_190439953.1">
    <property type="nucleotide sequence ID" value="NZ_JAMPKM010000014.1"/>
</dbReference>
<dbReference type="Proteomes" id="UP001464891">
    <property type="component" value="Unassembled WGS sequence"/>
</dbReference>
<evidence type="ECO:0000313" key="3">
    <source>
        <dbReference type="Proteomes" id="UP001464891"/>
    </source>
</evidence>
<dbReference type="EMBL" id="JAMPKM010000014">
    <property type="protein sequence ID" value="MEP0819338.1"/>
    <property type="molecule type" value="Genomic_DNA"/>
</dbReference>
<protein>
    <submittedName>
        <fullName evidence="2">Uncharacterized protein</fullName>
    </submittedName>
</protein>
<proteinExistence type="predicted"/>
<accession>A0ABV0JDI0</accession>
<feature type="compositionally biased region" description="Polar residues" evidence="1">
    <location>
        <begin position="151"/>
        <end position="161"/>
    </location>
</feature>
<comment type="caution">
    <text evidence="2">The sequence shown here is derived from an EMBL/GenBank/DDBJ whole genome shotgun (WGS) entry which is preliminary data.</text>
</comment>